<dbReference type="OrthoDB" id="7735550at2759"/>
<name>A0A6J8CKX2_MYTCO</name>
<evidence type="ECO:0000313" key="4">
    <source>
        <dbReference type="Proteomes" id="UP000507470"/>
    </source>
</evidence>
<dbReference type="InterPro" id="IPR036056">
    <property type="entry name" value="Fibrinogen-like_C"/>
</dbReference>
<dbReference type="PROSITE" id="PS51406">
    <property type="entry name" value="FIBRINOGEN_C_2"/>
    <property type="match status" value="1"/>
</dbReference>
<keyword evidence="1" id="KW-0732">Signal</keyword>
<accession>A0A6J8CKX2</accession>
<keyword evidence="4" id="KW-1185">Reference proteome</keyword>
<dbReference type="Pfam" id="PF00147">
    <property type="entry name" value="Fibrinogen_C"/>
    <property type="match status" value="1"/>
</dbReference>
<dbReference type="NCBIfam" id="NF040941">
    <property type="entry name" value="GGGWT_bact"/>
    <property type="match status" value="1"/>
</dbReference>
<dbReference type="InterPro" id="IPR014716">
    <property type="entry name" value="Fibrinogen_a/b/g_C_1"/>
</dbReference>
<proteinExistence type="predicted"/>
<organism evidence="3 4">
    <name type="scientific">Mytilus coruscus</name>
    <name type="common">Sea mussel</name>
    <dbReference type="NCBI Taxonomy" id="42192"/>
    <lineage>
        <taxon>Eukaryota</taxon>
        <taxon>Metazoa</taxon>
        <taxon>Spiralia</taxon>
        <taxon>Lophotrochozoa</taxon>
        <taxon>Mollusca</taxon>
        <taxon>Bivalvia</taxon>
        <taxon>Autobranchia</taxon>
        <taxon>Pteriomorphia</taxon>
        <taxon>Mytilida</taxon>
        <taxon>Mytiloidea</taxon>
        <taxon>Mytilidae</taxon>
        <taxon>Mytilinae</taxon>
        <taxon>Mytilus</taxon>
    </lineage>
</organism>
<dbReference type="PANTHER" id="PTHR19143">
    <property type="entry name" value="FIBRINOGEN/TENASCIN/ANGIOPOEITIN"/>
    <property type="match status" value="1"/>
</dbReference>
<gene>
    <name evidence="3" type="ORF">MCOR_30186</name>
</gene>
<evidence type="ECO:0000256" key="1">
    <source>
        <dbReference type="SAM" id="SignalP"/>
    </source>
</evidence>
<dbReference type="GO" id="GO:0005615">
    <property type="term" value="C:extracellular space"/>
    <property type="evidence" value="ECO:0007669"/>
    <property type="project" value="TreeGrafter"/>
</dbReference>
<dbReference type="Gene3D" id="4.10.530.10">
    <property type="entry name" value="Gamma-fibrinogen Carboxyl Terminal Fragment, domain 2"/>
    <property type="match status" value="1"/>
</dbReference>
<evidence type="ECO:0000313" key="3">
    <source>
        <dbReference type="EMBL" id="CAC5395520.1"/>
    </source>
</evidence>
<feature type="signal peptide" evidence="1">
    <location>
        <begin position="1"/>
        <end position="19"/>
    </location>
</feature>
<dbReference type="PANTHER" id="PTHR19143:SF394">
    <property type="entry name" value="ANGIOPOIETIN-RELATED PROTEIN 3-LIKE"/>
    <property type="match status" value="1"/>
</dbReference>
<evidence type="ECO:0000259" key="2">
    <source>
        <dbReference type="PROSITE" id="PS51406"/>
    </source>
</evidence>
<protein>
    <recommendedName>
        <fullName evidence="2">Fibrinogen C-terminal domain-containing protein</fullName>
    </recommendedName>
</protein>
<dbReference type="InterPro" id="IPR050373">
    <property type="entry name" value="Fibrinogen_C-term_domain"/>
</dbReference>
<reference evidence="3 4" key="1">
    <citation type="submission" date="2020-06" db="EMBL/GenBank/DDBJ databases">
        <authorList>
            <person name="Li R."/>
            <person name="Bekaert M."/>
        </authorList>
    </citation>
    <scope>NUCLEOTIDE SEQUENCE [LARGE SCALE GENOMIC DNA]</scope>
    <source>
        <strain evidence="4">wild</strain>
    </source>
</reference>
<dbReference type="SUPFAM" id="SSF56496">
    <property type="entry name" value="Fibrinogen C-terminal domain-like"/>
    <property type="match status" value="1"/>
</dbReference>
<feature type="domain" description="Fibrinogen C-terminal" evidence="2">
    <location>
        <begin position="100"/>
        <end position="316"/>
    </location>
</feature>
<dbReference type="Proteomes" id="UP000507470">
    <property type="component" value="Unassembled WGS sequence"/>
</dbReference>
<feature type="chain" id="PRO_5027038918" description="Fibrinogen C-terminal domain-containing protein" evidence="1">
    <location>
        <begin position="20"/>
        <end position="318"/>
    </location>
</feature>
<dbReference type="SMART" id="SM00186">
    <property type="entry name" value="FBG"/>
    <property type="match status" value="1"/>
</dbReference>
<sequence length="318" mass="36054">MIHLKTAFLLAYFSQFVACFNFISQIFDLERNARIISSGTPIKKIKVNSEIECAVICSNTYKCCSSNYDMYIEQCTLFMECSPKSQQAQESQILMKTHTPDINPQPKDCSELPPGTSSGVYDITPANESTISVFCEMDTDNGGWTTIQRRYDGTVDFYRFWDDYKAGFGEIAGEHWLGNSYLHAILRQRSYQVRFDVEDFSGNTAYAIYNAIYVGDEKNNFKLSLTGYTGTAGNAMVDRDGTPMNGMMFTTRDRDNDISTDNCGNIKKSGWWHAACTWANLNGGVYTDEILIKSIHWITWKQKGLKGTRIMIKPQPSF</sequence>
<dbReference type="AlphaFoldDB" id="A0A6J8CKX2"/>
<dbReference type="CDD" id="cd00087">
    <property type="entry name" value="FReD"/>
    <property type="match status" value="1"/>
</dbReference>
<dbReference type="Gene3D" id="3.90.215.10">
    <property type="entry name" value="Gamma Fibrinogen, chain A, domain 1"/>
    <property type="match status" value="1"/>
</dbReference>
<dbReference type="InterPro" id="IPR002181">
    <property type="entry name" value="Fibrinogen_a/b/g_C_dom"/>
</dbReference>
<dbReference type="EMBL" id="CACVKT020005542">
    <property type="protein sequence ID" value="CAC5395520.1"/>
    <property type="molecule type" value="Genomic_DNA"/>
</dbReference>